<evidence type="ECO:0000256" key="2">
    <source>
        <dbReference type="ARBA" id="ARBA00022475"/>
    </source>
</evidence>
<evidence type="ECO:0000256" key="4">
    <source>
        <dbReference type="ARBA" id="ARBA00022989"/>
    </source>
</evidence>
<feature type="transmembrane region" description="Helical" evidence="6">
    <location>
        <begin position="121"/>
        <end position="138"/>
    </location>
</feature>
<feature type="transmembrane region" description="Helical" evidence="6">
    <location>
        <begin position="41"/>
        <end position="65"/>
    </location>
</feature>
<feature type="transmembrane region" description="Helical" evidence="6">
    <location>
        <begin position="144"/>
        <end position="173"/>
    </location>
</feature>
<feature type="transmembrane region" description="Helical" evidence="6">
    <location>
        <begin position="71"/>
        <end position="89"/>
    </location>
</feature>
<evidence type="ECO:0000256" key="6">
    <source>
        <dbReference type="SAM" id="Phobius"/>
    </source>
</evidence>
<sequence>MDAAHSIIAFTAAAALLTVTPGIDTVMVLRSVAGGDARQGIHAAIGIGLGCLAWGAAAALGLGVVLAASELAFTTLKLAGAAYLVWLGVKLVLWPRDRLAVEGAADIDAHQALRRGFLTNLLNPKVGIFYITFLPQFVPAGADMVAFSFLLACIHVLLGWVWFGILIAAAVPFGRFLARGGVVRVLDRMTGGLFIVFGLRLAFARQP</sequence>
<dbReference type="PANTHER" id="PTHR30086:SF20">
    <property type="entry name" value="ARGININE EXPORTER PROTEIN ARGO-RELATED"/>
    <property type="match status" value="1"/>
</dbReference>
<organism evidence="7 8">
    <name type="scientific">Sphingomonas colocasiae</name>
    <dbReference type="NCBI Taxonomy" id="1848973"/>
    <lineage>
        <taxon>Bacteria</taxon>
        <taxon>Pseudomonadati</taxon>
        <taxon>Pseudomonadota</taxon>
        <taxon>Alphaproteobacteria</taxon>
        <taxon>Sphingomonadales</taxon>
        <taxon>Sphingomonadaceae</taxon>
        <taxon>Sphingomonas</taxon>
    </lineage>
</organism>
<dbReference type="RefSeq" id="WP_222988091.1">
    <property type="nucleotide sequence ID" value="NZ_JAINVV010000001.1"/>
</dbReference>
<comment type="caution">
    <text evidence="7">The sequence shown here is derived from an EMBL/GenBank/DDBJ whole genome shotgun (WGS) entry which is preliminary data.</text>
</comment>
<dbReference type="EMBL" id="JAINVV010000001">
    <property type="protein sequence ID" value="MBY8820998.1"/>
    <property type="molecule type" value="Genomic_DNA"/>
</dbReference>
<keyword evidence="8" id="KW-1185">Reference proteome</keyword>
<accession>A0ABS7PIC4</accession>
<evidence type="ECO:0000256" key="1">
    <source>
        <dbReference type="ARBA" id="ARBA00004651"/>
    </source>
</evidence>
<dbReference type="PIRSF" id="PIRSF006324">
    <property type="entry name" value="LeuE"/>
    <property type="match status" value="1"/>
</dbReference>
<keyword evidence="5 6" id="KW-0472">Membrane</keyword>
<dbReference type="Pfam" id="PF01810">
    <property type="entry name" value="LysE"/>
    <property type="match status" value="1"/>
</dbReference>
<dbReference type="Proteomes" id="UP000706039">
    <property type="component" value="Unassembled WGS sequence"/>
</dbReference>
<name>A0ABS7PIC4_9SPHN</name>
<comment type="subcellular location">
    <subcellularLocation>
        <location evidence="1">Cell membrane</location>
        <topology evidence="1">Multi-pass membrane protein</topology>
    </subcellularLocation>
</comment>
<evidence type="ECO:0000313" key="7">
    <source>
        <dbReference type="EMBL" id="MBY8820998.1"/>
    </source>
</evidence>
<dbReference type="InterPro" id="IPR001123">
    <property type="entry name" value="LeuE-type"/>
</dbReference>
<keyword evidence="4 6" id="KW-1133">Transmembrane helix</keyword>
<evidence type="ECO:0000256" key="3">
    <source>
        <dbReference type="ARBA" id="ARBA00022692"/>
    </source>
</evidence>
<reference evidence="7 8" key="1">
    <citation type="submission" date="2021-08" db="EMBL/GenBank/DDBJ databases">
        <authorList>
            <person name="Tuo L."/>
        </authorList>
    </citation>
    <scope>NUCLEOTIDE SEQUENCE [LARGE SCALE GENOMIC DNA]</scope>
    <source>
        <strain evidence="7 8">JCM 31229</strain>
    </source>
</reference>
<dbReference type="PANTHER" id="PTHR30086">
    <property type="entry name" value="ARGININE EXPORTER PROTEIN ARGO"/>
    <property type="match status" value="1"/>
</dbReference>
<feature type="transmembrane region" description="Helical" evidence="6">
    <location>
        <begin position="185"/>
        <end position="203"/>
    </location>
</feature>
<evidence type="ECO:0000256" key="5">
    <source>
        <dbReference type="ARBA" id="ARBA00023136"/>
    </source>
</evidence>
<keyword evidence="3 6" id="KW-0812">Transmembrane</keyword>
<keyword evidence="2" id="KW-1003">Cell membrane</keyword>
<feature type="transmembrane region" description="Helical" evidence="6">
    <location>
        <begin position="6"/>
        <end position="29"/>
    </location>
</feature>
<proteinExistence type="predicted"/>
<gene>
    <name evidence="7" type="ORF">K7G82_01765</name>
</gene>
<protein>
    <submittedName>
        <fullName evidence="7">LysE family translocator</fullName>
    </submittedName>
</protein>
<evidence type="ECO:0000313" key="8">
    <source>
        <dbReference type="Proteomes" id="UP000706039"/>
    </source>
</evidence>